<feature type="compositionally biased region" description="Polar residues" evidence="1">
    <location>
        <begin position="66"/>
        <end position="77"/>
    </location>
</feature>
<sequence length="337" mass="37363">MKSVKSIIKRPPTESAALGSSLEAPSKKRKSVSFAESPEKPSKRKTPATNPPMPRSKVSSGDLKKFTQSARRSTDSFQWHRFRNAAKSSLQAKPGESSKLPSQPSGEAKSSKIPEKRSQAALQTSCHSGIGMTPQNIEPFDPEKDWFTSMHVSVNCTENPVHVIGIKQNKDKRQCEGIEGLDERLLSGQVRIMFHPGDEKEPVCDTCWTKKKNGCGLEKYRDIEIDELELPGSWPKEVTEPPAHTHIYNIFYEGCKRRSLHGNRGQHFLKLVKGKEKYGGNGTMCRCPYIDKGPARCEGKGSAGPIITKIFMPVFAGCPGCEGRDLKIHIKPNHVPT</sequence>
<protein>
    <submittedName>
        <fullName evidence="2">Uncharacterized protein</fullName>
    </submittedName>
</protein>
<gene>
    <name evidence="2" type="ORF">TWF718_000347</name>
</gene>
<feature type="compositionally biased region" description="Basic and acidic residues" evidence="1">
    <location>
        <begin position="109"/>
        <end position="118"/>
    </location>
</feature>
<feature type="region of interest" description="Disordered" evidence="1">
    <location>
        <begin position="1"/>
        <end position="141"/>
    </location>
</feature>
<dbReference type="EMBL" id="JAVHNR010000001">
    <property type="protein sequence ID" value="KAK6355972.1"/>
    <property type="molecule type" value="Genomic_DNA"/>
</dbReference>
<name>A0AAN8MTS4_9PEZI</name>
<evidence type="ECO:0000313" key="3">
    <source>
        <dbReference type="Proteomes" id="UP001313282"/>
    </source>
</evidence>
<accession>A0AAN8MTS4</accession>
<comment type="caution">
    <text evidence="2">The sequence shown here is derived from an EMBL/GenBank/DDBJ whole genome shotgun (WGS) entry which is preliminary data.</text>
</comment>
<keyword evidence="3" id="KW-1185">Reference proteome</keyword>
<dbReference type="Proteomes" id="UP001313282">
    <property type="component" value="Unassembled WGS sequence"/>
</dbReference>
<organism evidence="2 3">
    <name type="scientific">Orbilia javanica</name>
    <dbReference type="NCBI Taxonomy" id="47235"/>
    <lineage>
        <taxon>Eukaryota</taxon>
        <taxon>Fungi</taxon>
        <taxon>Dikarya</taxon>
        <taxon>Ascomycota</taxon>
        <taxon>Pezizomycotina</taxon>
        <taxon>Orbiliomycetes</taxon>
        <taxon>Orbiliales</taxon>
        <taxon>Orbiliaceae</taxon>
        <taxon>Orbilia</taxon>
    </lineage>
</organism>
<evidence type="ECO:0000313" key="2">
    <source>
        <dbReference type="EMBL" id="KAK6355972.1"/>
    </source>
</evidence>
<reference evidence="2 3" key="1">
    <citation type="submission" date="2019-10" db="EMBL/GenBank/DDBJ databases">
        <authorList>
            <person name="Palmer J.M."/>
        </authorList>
    </citation>
    <scope>NUCLEOTIDE SEQUENCE [LARGE SCALE GENOMIC DNA]</scope>
    <source>
        <strain evidence="2 3">TWF718</strain>
    </source>
</reference>
<dbReference type="AlphaFoldDB" id="A0AAN8MTS4"/>
<evidence type="ECO:0000256" key="1">
    <source>
        <dbReference type="SAM" id="MobiDB-lite"/>
    </source>
</evidence>
<proteinExistence type="predicted"/>